<dbReference type="STRING" id="1432562.WN59_11940"/>
<sequence length="347" mass="38549">MVTIKDVAKAAGVSPSTVSRVVKDHQGISMDTKRRIRKIMDSMGYSPNIAARNLVTNRSFTIGLIIKSAVHEAVLNPFFAEVNYGVSEACRKEGFSTLMTSANDDEDLFGEIKDMINSRQVDGFILLYSKEGDPVAKYLTEINFPYVVIGKDISNSQDAIYVDNDNVYASHMITDYLLDEGYSDIRMITDNDIFAVAKDRIKGFSRALEKRGVSPEGRILKCRNDSNSVRKVLEEIFSGGSPDVILTLDGVVNARVVSELYQGGYRIPEDVATVTFNDSPLTEFASPPQTTVDIFPGELGREAGNEIIDLIRNPDKLKKNIIIPTSIIERQSTKRRMPDESDGMERV</sequence>
<proteinExistence type="predicted"/>
<dbReference type="PROSITE" id="PS50943">
    <property type="entry name" value="HTH_CROC1"/>
    <property type="match status" value="1"/>
</dbReference>
<accession>A0A0M2SGP3</accession>
<feature type="domain" description="HTH cro/C1-type" evidence="5">
    <location>
        <begin position="3"/>
        <end position="46"/>
    </location>
</feature>
<dbReference type="PATRIC" id="fig|1432562.3.peg.2385"/>
<evidence type="ECO:0000313" key="6">
    <source>
        <dbReference type="EMBL" id="KKK33453.1"/>
    </source>
</evidence>
<organism evidence="6 7">
    <name type="scientific">Salinicoccus sediminis</name>
    <dbReference type="NCBI Taxonomy" id="1432562"/>
    <lineage>
        <taxon>Bacteria</taxon>
        <taxon>Bacillati</taxon>
        <taxon>Bacillota</taxon>
        <taxon>Bacilli</taxon>
        <taxon>Bacillales</taxon>
        <taxon>Staphylococcaceae</taxon>
        <taxon>Salinicoccus</taxon>
    </lineage>
</organism>
<dbReference type="InterPro" id="IPR010982">
    <property type="entry name" value="Lambda_DNA-bd_dom_sf"/>
</dbReference>
<protein>
    <submittedName>
        <fullName evidence="6">Uncharacterized protein</fullName>
    </submittedName>
</protein>
<dbReference type="InterPro" id="IPR000843">
    <property type="entry name" value="HTH_LacI"/>
</dbReference>
<dbReference type="CDD" id="cd01392">
    <property type="entry name" value="HTH_LacI"/>
    <property type="match status" value="1"/>
</dbReference>
<reference evidence="6 7" key="1">
    <citation type="submission" date="2015-04" db="EMBL/GenBank/DDBJ databases">
        <title>Taxonomic description and genome sequence of Salinicoccus sediminis sp. nov., a novel hyper halotolerant bacterium isolated from marine sediment.</title>
        <authorList>
            <person name="Mathan Kumar R."/>
            <person name="Kaur G."/>
            <person name="Kumar N."/>
            <person name="Kumar A."/>
            <person name="Singh N.K."/>
            <person name="Kaur N."/>
            <person name="Mayilraj S."/>
        </authorList>
    </citation>
    <scope>NUCLEOTIDE SEQUENCE [LARGE SCALE GENOMIC DNA]</scope>
    <source>
        <strain evidence="6 7">SV-16</strain>
    </source>
</reference>
<comment type="caution">
    <text evidence="6">The sequence shown here is derived from an EMBL/GenBank/DDBJ whole genome shotgun (WGS) entry which is preliminary data.</text>
</comment>
<evidence type="ECO:0000256" key="3">
    <source>
        <dbReference type="ARBA" id="ARBA00023163"/>
    </source>
</evidence>
<feature type="domain" description="HTH lacI-type" evidence="4">
    <location>
        <begin position="2"/>
        <end position="56"/>
    </location>
</feature>
<dbReference type="PRINTS" id="PR00036">
    <property type="entry name" value="HTHLACI"/>
</dbReference>
<dbReference type="Gene3D" id="3.40.50.2300">
    <property type="match status" value="2"/>
</dbReference>
<dbReference type="SMART" id="SM00354">
    <property type="entry name" value="HTH_LACI"/>
    <property type="match status" value="1"/>
</dbReference>
<dbReference type="OrthoDB" id="43195at2"/>
<dbReference type="PROSITE" id="PS00356">
    <property type="entry name" value="HTH_LACI_1"/>
    <property type="match status" value="1"/>
</dbReference>
<dbReference type="AlphaFoldDB" id="A0A0M2SGP3"/>
<evidence type="ECO:0000259" key="5">
    <source>
        <dbReference type="PROSITE" id="PS50943"/>
    </source>
</evidence>
<keyword evidence="2" id="KW-0238">DNA-binding</keyword>
<dbReference type="Gene3D" id="1.10.260.40">
    <property type="entry name" value="lambda repressor-like DNA-binding domains"/>
    <property type="match status" value="1"/>
</dbReference>
<dbReference type="EMBL" id="LAYZ01000025">
    <property type="protein sequence ID" value="KKK33453.1"/>
    <property type="molecule type" value="Genomic_DNA"/>
</dbReference>
<keyword evidence="7" id="KW-1185">Reference proteome</keyword>
<keyword evidence="3" id="KW-0804">Transcription</keyword>
<dbReference type="CDD" id="cd06294">
    <property type="entry name" value="PBP1_MalR-like"/>
    <property type="match status" value="1"/>
</dbReference>
<evidence type="ECO:0000256" key="2">
    <source>
        <dbReference type="ARBA" id="ARBA00023125"/>
    </source>
</evidence>
<keyword evidence="1" id="KW-0805">Transcription regulation</keyword>
<dbReference type="SUPFAM" id="SSF53822">
    <property type="entry name" value="Periplasmic binding protein-like I"/>
    <property type="match status" value="1"/>
</dbReference>
<dbReference type="PANTHER" id="PTHR30146">
    <property type="entry name" value="LACI-RELATED TRANSCRIPTIONAL REPRESSOR"/>
    <property type="match status" value="1"/>
</dbReference>
<evidence type="ECO:0000256" key="1">
    <source>
        <dbReference type="ARBA" id="ARBA00023015"/>
    </source>
</evidence>
<name>A0A0M2SGP3_9STAP</name>
<evidence type="ECO:0000259" key="4">
    <source>
        <dbReference type="PROSITE" id="PS50932"/>
    </source>
</evidence>
<dbReference type="InterPro" id="IPR046335">
    <property type="entry name" value="LacI/GalR-like_sensor"/>
</dbReference>
<dbReference type="Pfam" id="PF00356">
    <property type="entry name" value="LacI"/>
    <property type="match status" value="1"/>
</dbReference>
<dbReference type="InterPro" id="IPR028082">
    <property type="entry name" value="Peripla_BP_I"/>
</dbReference>
<dbReference type="PROSITE" id="PS50932">
    <property type="entry name" value="HTH_LACI_2"/>
    <property type="match status" value="1"/>
</dbReference>
<dbReference type="GO" id="GO:0000976">
    <property type="term" value="F:transcription cis-regulatory region binding"/>
    <property type="evidence" value="ECO:0007669"/>
    <property type="project" value="TreeGrafter"/>
</dbReference>
<dbReference type="PANTHER" id="PTHR30146:SF109">
    <property type="entry name" value="HTH-TYPE TRANSCRIPTIONAL REGULATOR GALS"/>
    <property type="match status" value="1"/>
</dbReference>
<dbReference type="InterPro" id="IPR001387">
    <property type="entry name" value="Cro/C1-type_HTH"/>
</dbReference>
<evidence type="ECO:0000313" key="7">
    <source>
        <dbReference type="Proteomes" id="UP000034287"/>
    </source>
</evidence>
<dbReference type="GO" id="GO:0003700">
    <property type="term" value="F:DNA-binding transcription factor activity"/>
    <property type="evidence" value="ECO:0007669"/>
    <property type="project" value="TreeGrafter"/>
</dbReference>
<dbReference type="Proteomes" id="UP000034287">
    <property type="component" value="Unassembled WGS sequence"/>
</dbReference>
<dbReference type="SUPFAM" id="SSF47413">
    <property type="entry name" value="lambda repressor-like DNA-binding domains"/>
    <property type="match status" value="1"/>
</dbReference>
<dbReference type="Pfam" id="PF13377">
    <property type="entry name" value="Peripla_BP_3"/>
    <property type="match status" value="1"/>
</dbReference>
<gene>
    <name evidence="6" type="ORF">WN59_11940</name>
</gene>